<protein>
    <submittedName>
        <fullName evidence="6">FGFR1 oncogene partner-like isoform X3</fullName>
    </submittedName>
</protein>
<dbReference type="AlphaFoldDB" id="A0A6I9XFU0"/>
<dbReference type="PANTHER" id="PTHR15431">
    <property type="entry name" value="FGFR1 ONCOGENE PARTNER/LISH DOMAIN-CONTAINING PROTEIN"/>
    <property type="match status" value="1"/>
</dbReference>
<organism evidence="5 6">
    <name type="scientific">Pogonomyrmex barbatus</name>
    <name type="common">red harvester ant</name>
    <dbReference type="NCBI Taxonomy" id="144034"/>
    <lineage>
        <taxon>Eukaryota</taxon>
        <taxon>Metazoa</taxon>
        <taxon>Ecdysozoa</taxon>
        <taxon>Arthropoda</taxon>
        <taxon>Hexapoda</taxon>
        <taxon>Insecta</taxon>
        <taxon>Pterygota</taxon>
        <taxon>Neoptera</taxon>
        <taxon>Endopterygota</taxon>
        <taxon>Hymenoptera</taxon>
        <taxon>Apocrita</taxon>
        <taxon>Aculeata</taxon>
        <taxon>Formicoidea</taxon>
        <taxon>Formicidae</taxon>
        <taxon>Myrmicinae</taxon>
        <taxon>Pogonomyrmex</taxon>
    </lineage>
</organism>
<sequence>MIDGNISMEEDTELRDLVVQTLESNGVLAKIRAELRASVFLALEEQDSVMNPEPLLNKTVKQYLSNSEGKLLFSLVREFLEYFGLDYTISVYDPETYFGKEYNYVGRNKLCEELGIDSTEPLLGEILKNSINGAFNNSQKNKSSSRHDETDEASTNFANATFEVSVPKIIHTESVSSSNDNDSSEKLDSISEQSPKVPINVTITDKKCKDPPIDTDVMTDMSDYDKRQFSLRESTTDTDGIEESLPTINQKANSVFSDLPPLNGKKANLNDLKELMNIGLAADGIDNYEEDFVSSASGSANEQSPIKEPDKVDSLLKLRTKKEEKLQSTEDLSEEIEEVDEILSSTSCLEDTNTDKNISNFATGITADYTGM</sequence>
<evidence type="ECO:0000313" key="6">
    <source>
        <dbReference type="RefSeq" id="XP_011644156.1"/>
    </source>
</evidence>
<dbReference type="OrthoDB" id="2160638at2759"/>
<gene>
    <name evidence="6" type="primary">LOC105431586</name>
</gene>
<feature type="domain" description="FGFR1 oncogene partner (FOP) N-terminal dimerisation" evidence="4">
    <location>
        <begin position="54"/>
        <end position="128"/>
    </location>
</feature>
<dbReference type="Gene3D" id="1.20.960.40">
    <property type="match status" value="1"/>
</dbReference>
<dbReference type="GeneID" id="105431586"/>
<dbReference type="InterPro" id="IPR018993">
    <property type="entry name" value="FOP_dimerisation-dom_N"/>
</dbReference>
<dbReference type="PANTHER" id="PTHR15431:SF9">
    <property type="entry name" value="CENTROSOMAL PROTEIN 43"/>
    <property type="match status" value="1"/>
</dbReference>
<dbReference type="Pfam" id="PF09398">
    <property type="entry name" value="FOP_dimer"/>
    <property type="match status" value="1"/>
</dbReference>
<evidence type="ECO:0000256" key="1">
    <source>
        <dbReference type="ARBA" id="ARBA00022490"/>
    </source>
</evidence>
<dbReference type="RefSeq" id="XP_011644156.1">
    <property type="nucleotide sequence ID" value="XM_011645854.1"/>
</dbReference>
<dbReference type="Proteomes" id="UP000504615">
    <property type="component" value="Unplaced"/>
</dbReference>
<evidence type="ECO:0000313" key="5">
    <source>
        <dbReference type="Proteomes" id="UP000504615"/>
    </source>
</evidence>
<accession>A0A6I9XFU0</accession>
<evidence type="ECO:0000259" key="4">
    <source>
        <dbReference type="Pfam" id="PF09398"/>
    </source>
</evidence>
<reference evidence="6" key="1">
    <citation type="submission" date="2025-08" db="UniProtKB">
        <authorList>
            <consortium name="RefSeq"/>
        </authorList>
    </citation>
    <scope>IDENTIFICATION</scope>
</reference>
<evidence type="ECO:0000256" key="2">
    <source>
        <dbReference type="ARBA" id="ARBA00023212"/>
    </source>
</evidence>
<keyword evidence="5" id="KW-1185">Reference proteome</keyword>
<keyword evidence="2" id="KW-0206">Cytoskeleton</keyword>
<dbReference type="GO" id="GO:0034453">
    <property type="term" value="P:microtubule anchoring"/>
    <property type="evidence" value="ECO:0007669"/>
    <property type="project" value="InterPro"/>
</dbReference>
<keyword evidence="1" id="KW-0963">Cytoplasm</keyword>
<proteinExistence type="predicted"/>
<feature type="region of interest" description="Disordered" evidence="3">
    <location>
        <begin position="173"/>
        <end position="198"/>
    </location>
</feature>
<name>A0A6I9XFU0_9HYME</name>
<evidence type="ECO:0000256" key="3">
    <source>
        <dbReference type="SAM" id="MobiDB-lite"/>
    </source>
</evidence>
<dbReference type="GO" id="GO:0005813">
    <property type="term" value="C:centrosome"/>
    <property type="evidence" value="ECO:0007669"/>
    <property type="project" value="TreeGrafter"/>
</dbReference>